<organism evidence="17">
    <name type="scientific">Tigriopus japonicus</name>
    <name type="common">Copepod</name>
    <dbReference type="NCBI Taxonomy" id="158387"/>
    <lineage>
        <taxon>Eukaryota</taxon>
        <taxon>Metazoa</taxon>
        <taxon>Ecdysozoa</taxon>
        <taxon>Arthropoda</taxon>
        <taxon>Crustacea</taxon>
        <taxon>Multicrustacea</taxon>
        <taxon>Hexanauplia</taxon>
        <taxon>Copepoda</taxon>
        <taxon>Harpacticoida</taxon>
        <taxon>Harpacticidae</taxon>
        <taxon>Tigriopus</taxon>
    </lineage>
</organism>
<reference evidence="17" key="2">
    <citation type="journal article" date="2014" name="Aquat. Toxicol.">
        <title>Crude oil exposure results in oxidative stress-mediated dysfunctional development and reproduction in the copepod Tigriopus japonicus and modulates expression of cytochrome P450 (CYP) genes.</title>
        <authorList>
            <person name="Han J."/>
            <person name="Won E.J."/>
            <person name="Hwang D.S."/>
            <person name="Shin K.H."/>
            <person name="Lee Y.S."/>
            <person name="Leung K.M."/>
            <person name="Lee S.J."/>
            <person name="Lee J.S."/>
        </authorList>
    </citation>
    <scope>NUCLEOTIDE SEQUENCE</scope>
</reference>
<dbReference type="GO" id="GO:0006805">
    <property type="term" value="P:xenobiotic metabolic process"/>
    <property type="evidence" value="ECO:0007669"/>
    <property type="project" value="TreeGrafter"/>
</dbReference>
<comment type="function">
    <text evidence="2">May be involved in the metabolism of insect hormones and in the breakdown of synthetic insecticides.</text>
</comment>
<evidence type="ECO:0000256" key="16">
    <source>
        <dbReference type="SAM" id="SignalP"/>
    </source>
</evidence>
<reference evidence="17" key="1">
    <citation type="submission" date="2013-09" db="EMBL/GenBank/DDBJ databases">
        <authorList>
            <person name="Lee J.-S."/>
        </authorList>
    </citation>
    <scope>NUCLEOTIDE SEQUENCE</scope>
</reference>
<dbReference type="FunFam" id="1.10.630.10:FF:000238">
    <property type="entry name" value="Cytochrome P450 2A6"/>
    <property type="match status" value="1"/>
</dbReference>
<evidence type="ECO:0000256" key="11">
    <source>
        <dbReference type="ARBA" id="ARBA00023004"/>
    </source>
</evidence>
<evidence type="ECO:0000256" key="13">
    <source>
        <dbReference type="ARBA" id="ARBA00023136"/>
    </source>
</evidence>
<evidence type="ECO:0000256" key="7">
    <source>
        <dbReference type="ARBA" id="ARBA00022723"/>
    </source>
</evidence>
<keyword evidence="6 14" id="KW-0349">Heme</keyword>
<dbReference type="InterPro" id="IPR002401">
    <property type="entry name" value="Cyt_P450_E_grp-I"/>
</dbReference>
<dbReference type="InterPro" id="IPR050182">
    <property type="entry name" value="Cytochrome_P450_fam2"/>
</dbReference>
<dbReference type="GO" id="GO:0005506">
    <property type="term" value="F:iron ion binding"/>
    <property type="evidence" value="ECO:0007669"/>
    <property type="project" value="InterPro"/>
</dbReference>
<evidence type="ECO:0000256" key="15">
    <source>
        <dbReference type="RuleBase" id="RU000461"/>
    </source>
</evidence>
<dbReference type="SUPFAM" id="SSF48264">
    <property type="entry name" value="Cytochrome P450"/>
    <property type="match status" value="1"/>
</dbReference>
<evidence type="ECO:0000256" key="6">
    <source>
        <dbReference type="ARBA" id="ARBA00022617"/>
    </source>
</evidence>
<evidence type="ECO:0000256" key="14">
    <source>
        <dbReference type="PIRSR" id="PIRSR602401-1"/>
    </source>
</evidence>
<keyword evidence="12 15" id="KW-0503">Monooxygenase</keyword>
<gene>
    <name evidence="17" type="primary">CYP3039A1</name>
</gene>
<keyword evidence="16" id="KW-0732">Signal</keyword>
<keyword evidence="7 14" id="KW-0479">Metal-binding</keyword>
<evidence type="ECO:0000256" key="12">
    <source>
        <dbReference type="ARBA" id="ARBA00023033"/>
    </source>
</evidence>
<comment type="cofactor">
    <cofactor evidence="1 14">
        <name>heme</name>
        <dbReference type="ChEBI" id="CHEBI:30413"/>
    </cofactor>
</comment>
<dbReference type="GO" id="GO:0005789">
    <property type="term" value="C:endoplasmic reticulum membrane"/>
    <property type="evidence" value="ECO:0007669"/>
    <property type="project" value="UniProtKB-SubCell"/>
</dbReference>
<keyword evidence="9" id="KW-0492">Microsome</keyword>
<dbReference type="GO" id="GO:0006082">
    <property type="term" value="P:organic acid metabolic process"/>
    <property type="evidence" value="ECO:0007669"/>
    <property type="project" value="TreeGrafter"/>
</dbReference>
<comment type="similarity">
    <text evidence="5 15">Belongs to the cytochrome P450 family.</text>
</comment>
<dbReference type="EMBL" id="KF639988">
    <property type="protein sequence ID" value="AIL94142.1"/>
    <property type="molecule type" value="mRNA"/>
</dbReference>
<keyword evidence="11 14" id="KW-0408">Iron</keyword>
<evidence type="ECO:0000256" key="4">
    <source>
        <dbReference type="ARBA" id="ARBA00004406"/>
    </source>
</evidence>
<proteinExistence type="evidence at transcript level"/>
<feature type="binding site" description="axial binding residue" evidence="14">
    <location>
        <position position="433"/>
    </location>
    <ligand>
        <name>heme</name>
        <dbReference type="ChEBI" id="CHEBI:30413"/>
    </ligand>
    <ligandPart>
        <name>Fe</name>
        <dbReference type="ChEBI" id="CHEBI:18248"/>
    </ligandPart>
</feature>
<dbReference type="InterPro" id="IPR001128">
    <property type="entry name" value="Cyt_P450"/>
</dbReference>
<evidence type="ECO:0000313" key="17">
    <source>
        <dbReference type="EMBL" id="AIL94142.1"/>
    </source>
</evidence>
<dbReference type="InterPro" id="IPR017972">
    <property type="entry name" value="Cyt_P450_CS"/>
</dbReference>
<evidence type="ECO:0000256" key="8">
    <source>
        <dbReference type="ARBA" id="ARBA00022824"/>
    </source>
</evidence>
<keyword evidence="8" id="KW-0256">Endoplasmic reticulum</keyword>
<keyword evidence="10 15" id="KW-0560">Oxidoreductase</keyword>
<dbReference type="PANTHER" id="PTHR24300:SF376">
    <property type="entry name" value="CYTOCHROME P450 15A1"/>
    <property type="match status" value="1"/>
</dbReference>
<dbReference type="PRINTS" id="PR00463">
    <property type="entry name" value="EP450I"/>
</dbReference>
<dbReference type="PANTHER" id="PTHR24300">
    <property type="entry name" value="CYTOCHROME P450 508A4-RELATED"/>
    <property type="match status" value="1"/>
</dbReference>
<dbReference type="InterPro" id="IPR036396">
    <property type="entry name" value="Cyt_P450_sf"/>
</dbReference>
<evidence type="ECO:0000256" key="10">
    <source>
        <dbReference type="ARBA" id="ARBA00023002"/>
    </source>
</evidence>
<evidence type="ECO:0000256" key="2">
    <source>
        <dbReference type="ARBA" id="ARBA00003690"/>
    </source>
</evidence>
<evidence type="ECO:0000256" key="9">
    <source>
        <dbReference type="ARBA" id="ARBA00022848"/>
    </source>
</evidence>
<accession>A0A088DJB4</accession>
<dbReference type="PROSITE" id="PS00086">
    <property type="entry name" value="CYTOCHROME_P450"/>
    <property type="match status" value="1"/>
</dbReference>
<protein>
    <submittedName>
        <fullName evidence="17">Cytochrome P450 CYP3039A1</fullName>
    </submittedName>
</protein>
<sequence>MYVYLVLILALLCIWIYQKGTKKPRNFPPGPPIVPILGSIPFMKGPTLNEKIWSKDLADRFGPVIGLIMGNKPFVLITDPKVAKQALSGDDLIGRPRDPLALEVRAHNGKFFGLFLADGDNWKHQRRFTLKVMKDIGIGRSISGDAMLFEADQLVQKFKTMVDRDVLMDGQFNIPVVNVLWFMLGVANVRYSYDDPEILAFMELLRQLFRGGGFLKQFFGILKYFPNLSGLNVRRATNQKLRVPIQREIDAHKLFHAETNSHMNDFIGQYLEEMETDPMMNENELMNICQDLFGAGSETVSSTLLFSIAYLTMYKDVQDECYQEILRLEQDGTQISLQNQNRFVFVNATINEVFRKSSLTASIIPHRALRDTQIMGYDIPYDTMILTNMLLNNNDPTYHKNPEDFNPKRFINDSGKLIKNDVLTPFGVGKRVCPGESLARGEIFIFLAKLIRAFHFTKPLAHPPPKGDVVWGMARLPKPFHVQIQLRK</sequence>
<dbReference type="GO" id="GO:0016712">
    <property type="term" value="F:oxidoreductase activity, acting on paired donors, with incorporation or reduction of molecular oxygen, reduced flavin or flavoprotein as one donor, and incorporation of one atom of oxygen"/>
    <property type="evidence" value="ECO:0007669"/>
    <property type="project" value="TreeGrafter"/>
</dbReference>
<feature type="signal peptide" evidence="16">
    <location>
        <begin position="1"/>
        <end position="21"/>
    </location>
</feature>
<dbReference type="AlphaFoldDB" id="A0A088DJB4"/>
<dbReference type="Gene3D" id="1.10.630.10">
    <property type="entry name" value="Cytochrome P450"/>
    <property type="match status" value="1"/>
</dbReference>
<feature type="chain" id="PRO_5001836614" evidence="16">
    <location>
        <begin position="22"/>
        <end position="488"/>
    </location>
</feature>
<evidence type="ECO:0000256" key="5">
    <source>
        <dbReference type="ARBA" id="ARBA00010617"/>
    </source>
</evidence>
<dbReference type="GO" id="GO:0020037">
    <property type="term" value="F:heme binding"/>
    <property type="evidence" value="ECO:0007669"/>
    <property type="project" value="InterPro"/>
</dbReference>
<dbReference type="Pfam" id="PF00067">
    <property type="entry name" value="p450"/>
    <property type="match status" value="1"/>
</dbReference>
<dbReference type="GO" id="GO:0008395">
    <property type="term" value="F:steroid hydroxylase activity"/>
    <property type="evidence" value="ECO:0007669"/>
    <property type="project" value="TreeGrafter"/>
</dbReference>
<evidence type="ECO:0000256" key="1">
    <source>
        <dbReference type="ARBA" id="ARBA00001971"/>
    </source>
</evidence>
<comment type="subcellular location">
    <subcellularLocation>
        <location evidence="4">Endoplasmic reticulum membrane</location>
        <topology evidence="4">Peripheral membrane protein</topology>
    </subcellularLocation>
    <subcellularLocation>
        <location evidence="3">Microsome membrane</location>
        <topology evidence="3">Peripheral membrane protein</topology>
    </subcellularLocation>
</comment>
<dbReference type="PRINTS" id="PR00385">
    <property type="entry name" value="P450"/>
</dbReference>
<keyword evidence="13" id="KW-0472">Membrane</keyword>
<name>A0A088DJB4_TIGJA</name>
<evidence type="ECO:0000256" key="3">
    <source>
        <dbReference type="ARBA" id="ARBA00004174"/>
    </source>
</evidence>